<feature type="transmembrane region" description="Helical" evidence="1">
    <location>
        <begin position="6"/>
        <end position="29"/>
    </location>
</feature>
<dbReference type="EMBL" id="GBXM01017024">
    <property type="protein sequence ID" value="JAH91553.1"/>
    <property type="molecule type" value="Transcribed_RNA"/>
</dbReference>
<organism evidence="2">
    <name type="scientific">Anguilla anguilla</name>
    <name type="common">European freshwater eel</name>
    <name type="synonym">Muraena anguilla</name>
    <dbReference type="NCBI Taxonomy" id="7936"/>
    <lineage>
        <taxon>Eukaryota</taxon>
        <taxon>Metazoa</taxon>
        <taxon>Chordata</taxon>
        <taxon>Craniata</taxon>
        <taxon>Vertebrata</taxon>
        <taxon>Euteleostomi</taxon>
        <taxon>Actinopterygii</taxon>
        <taxon>Neopterygii</taxon>
        <taxon>Teleostei</taxon>
        <taxon>Anguilliformes</taxon>
        <taxon>Anguillidae</taxon>
        <taxon>Anguilla</taxon>
    </lineage>
</organism>
<protein>
    <submittedName>
        <fullName evidence="2">Uncharacterized protein</fullName>
    </submittedName>
</protein>
<accession>A0A0E9WQ12</accession>
<proteinExistence type="predicted"/>
<dbReference type="AlphaFoldDB" id="A0A0E9WQ12"/>
<reference evidence="2" key="1">
    <citation type="submission" date="2014-11" db="EMBL/GenBank/DDBJ databases">
        <authorList>
            <person name="Amaro Gonzalez C."/>
        </authorList>
    </citation>
    <scope>NUCLEOTIDE SEQUENCE</scope>
</reference>
<name>A0A0E9WQ12_ANGAN</name>
<keyword evidence="1" id="KW-0472">Membrane</keyword>
<keyword evidence="1" id="KW-1133">Transmembrane helix</keyword>
<keyword evidence="1" id="KW-0812">Transmembrane</keyword>
<evidence type="ECO:0000256" key="1">
    <source>
        <dbReference type="SAM" id="Phobius"/>
    </source>
</evidence>
<reference evidence="2" key="2">
    <citation type="journal article" date="2015" name="Fish Shellfish Immunol.">
        <title>Early steps in the European eel (Anguilla anguilla)-Vibrio vulnificus interaction in the gills: Role of the RtxA13 toxin.</title>
        <authorList>
            <person name="Callol A."/>
            <person name="Pajuelo D."/>
            <person name="Ebbesson L."/>
            <person name="Teles M."/>
            <person name="MacKenzie S."/>
            <person name="Amaro C."/>
        </authorList>
    </citation>
    <scope>NUCLEOTIDE SEQUENCE</scope>
</reference>
<evidence type="ECO:0000313" key="2">
    <source>
        <dbReference type="EMBL" id="JAH91553.1"/>
    </source>
</evidence>
<sequence>MLDSNATLSLINVLALSPILVVQPAVIFFTGS</sequence>